<protein>
    <recommendedName>
        <fullName evidence="3">Oxidoreductase</fullName>
    </recommendedName>
</protein>
<organism evidence="1 2">
    <name type="scientific">Mycobacterium kansasii</name>
    <dbReference type="NCBI Taxonomy" id="1768"/>
    <lineage>
        <taxon>Bacteria</taxon>
        <taxon>Bacillati</taxon>
        <taxon>Actinomycetota</taxon>
        <taxon>Actinomycetes</taxon>
        <taxon>Mycobacteriales</taxon>
        <taxon>Mycobacteriaceae</taxon>
        <taxon>Mycobacterium</taxon>
    </lineage>
</organism>
<evidence type="ECO:0000313" key="1">
    <source>
        <dbReference type="EMBL" id="OOK81636.1"/>
    </source>
</evidence>
<dbReference type="PANTHER" id="PTHR43422:SF3">
    <property type="entry name" value="THIAMINE THIAZOLE SYNTHASE"/>
    <property type="match status" value="1"/>
</dbReference>
<name>A0A1V3XS77_MYCKA</name>
<dbReference type="SUPFAM" id="SSF51905">
    <property type="entry name" value="FAD/NAD(P)-binding domain"/>
    <property type="match status" value="1"/>
</dbReference>
<dbReference type="Gene3D" id="3.50.50.60">
    <property type="entry name" value="FAD/NAD(P)-binding domain"/>
    <property type="match status" value="1"/>
</dbReference>
<dbReference type="Proteomes" id="UP000189229">
    <property type="component" value="Unassembled WGS sequence"/>
</dbReference>
<evidence type="ECO:0008006" key="3">
    <source>
        <dbReference type="Google" id="ProtNLM"/>
    </source>
</evidence>
<reference evidence="1 2" key="1">
    <citation type="submission" date="2017-02" db="EMBL/GenBank/DDBJ databases">
        <title>Complete genome sequences of Mycobacterium kansasii strains isolated from rhesus macaques.</title>
        <authorList>
            <person name="Panda A."/>
            <person name="Nagaraj S."/>
            <person name="Zhao X."/>
            <person name="Tettelin H."/>
            <person name="Detolla L.J."/>
        </authorList>
    </citation>
    <scope>NUCLEOTIDE SEQUENCE [LARGE SCALE GENOMIC DNA]</scope>
    <source>
        <strain evidence="1 2">11-3813</strain>
    </source>
</reference>
<dbReference type="EMBL" id="MVBM01000001">
    <property type="protein sequence ID" value="OOK81636.1"/>
    <property type="molecule type" value="Genomic_DNA"/>
</dbReference>
<evidence type="ECO:0000313" key="2">
    <source>
        <dbReference type="Proteomes" id="UP000189229"/>
    </source>
</evidence>
<accession>A0A1V3XS77</accession>
<proteinExistence type="predicted"/>
<dbReference type="PANTHER" id="PTHR43422">
    <property type="entry name" value="THIAMINE THIAZOLE SYNTHASE"/>
    <property type="match status" value="1"/>
</dbReference>
<dbReference type="InterPro" id="IPR036188">
    <property type="entry name" value="FAD/NAD-bd_sf"/>
</dbReference>
<sequence>MCAARVLSDFFGRVTVFERDELPSAPANRATVPQDRHLHMLMARGADEFESLFPGLLADMVAAGVPMLENRPDCIYFGAAGHVLGTGHTLRREFTAYVPSRPHLEWQLRRRVLGIDNVEIVRRLVTEPRFEPARQRVTGVLLAPREDGAGGDPEFRAADLVVDAEGRGTRLPVWLAQWGFQRPAEETVDIGINYASHQFRIPDGLLREKVVVAGASHDQSLGLGMLCYEDGTWVLTTFGVAHAKPPSTFADMRALADRLLPARFTDALAQAEPLGGPVFHAFPASRWRRYDKLEQFPAGIIPFGDAVASFNPTFGQGMTMTSLQAGNLRRALQSPTKSLVAEFTRLTRKTTYPVWMMNAIGDITFHHGVTGPVPWWWRPSGALFDQFLGAAETNPVLAEWFLRRFSLLDSLYMIPPPRIVGRTIAHNLRLWLDERRQAVANRRQAVTALR</sequence>
<dbReference type="AlphaFoldDB" id="A0A1V3XS77"/>
<comment type="caution">
    <text evidence="1">The sequence shown here is derived from an EMBL/GenBank/DDBJ whole genome shotgun (WGS) entry which is preliminary data.</text>
</comment>
<gene>
    <name evidence="1" type="ORF">BZL30_1535</name>
</gene>